<organism evidence="2 3">
    <name type="scientific">Rhizobium aethiopicum</name>
    <dbReference type="NCBI Taxonomy" id="1138170"/>
    <lineage>
        <taxon>Bacteria</taxon>
        <taxon>Pseudomonadati</taxon>
        <taxon>Pseudomonadota</taxon>
        <taxon>Alphaproteobacteria</taxon>
        <taxon>Hyphomicrobiales</taxon>
        <taxon>Rhizobiaceae</taxon>
        <taxon>Rhizobium/Agrobacterium group</taxon>
        <taxon>Rhizobium</taxon>
    </lineage>
</organism>
<gene>
    <name evidence="2" type="ORF">GA0061105_105414</name>
</gene>
<sequence>MSELFVTYQNALKNFGEPQGGSSLPPAILDAYRGRIPDSFLDFMSLYPAGKWLQGYFQFCNPEEYKSVLALILGGDEDLKPERTHVLGFSAFGEIVAWNEDYKTIKINMLYGRVSCSELFSPEPDMDSKITLGIVIGNVNAESYDNPDEQGKPMFKRLLSAHGELEVGQIYAPKLHPALGGPITIDNLRPAGALAAMTIAAQAAPFTLYNTTIPAVPAVRDVGA</sequence>
<dbReference type="AlphaFoldDB" id="A0A1C3Y386"/>
<name>A0A1C3Y386_9HYPH</name>
<dbReference type="Pfam" id="PF08887">
    <property type="entry name" value="GAD-like"/>
    <property type="match status" value="1"/>
</dbReference>
<proteinExistence type="predicted"/>
<dbReference type="Proteomes" id="UP000198723">
    <property type="component" value="Unassembled WGS sequence"/>
</dbReference>
<protein>
    <recommendedName>
        <fullName evidence="1">GAD-related domain-containing protein</fullName>
    </recommendedName>
</protein>
<dbReference type="RefSeq" id="WP_092750838.1">
    <property type="nucleotide sequence ID" value="NZ_FMAJ01000005.1"/>
</dbReference>
<evidence type="ECO:0000313" key="3">
    <source>
        <dbReference type="Proteomes" id="UP000198723"/>
    </source>
</evidence>
<evidence type="ECO:0000259" key="1">
    <source>
        <dbReference type="Pfam" id="PF08887"/>
    </source>
</evidence>
<dbReference type="EMBL" id="FMAJ01000005">
    <property type="protein sequence ID" value="SCB58942.1"/>
    <property type="molecule type" value="Genomic_DNA"/>
</dbReference>
<evidence type="ECO:0000313" key="2">
    <source>
        <dbReference type="EMBL" id="SCB58942.1"/>
    </source>
</evidence>
<dbReference type="STRING" id="1138170.GA0061105_105414"/>
<dbReference type="InterPro" id="IPR014983">
    <property type="entry name" value="GAD-rel"/>
</dbReference>
<feature type="domain" description="GAD-related" evidence="1">
    <location>
        <begin position="7"/>
        <end position="109"/>
    </location>
</feature>
<reference evidence="2 3" key="1">
    <citation type="submission" date="2016-08" db="EMBL/GenBank/DDBJ databases">
        <authorList>
            <person name="Seilhamer J.J."/>
        </authorList>
    </citation>
    <scope>NUCLEOTIDE SEQUENCE [LARGE SCALE GENOMIC DNA]</scope>
    <source>
        <strain evidence="2 3">HBR26</strain>
    </source>
</reference>
<accession>A0A1C3Y386</accession>